<reference evidence="1 2" key="1">
    <citation type="submission" date="2024-10" db="EMBL/GenBank/DDBJ databases">
        <title>Updated reference genomes for cyclostephanoid diatoms.</title>
        <authorList>
            <person name="Roberts W.R."/>
            <person name="Alverson A.J."/>
        </authorList>
    </citation>
    <scope>NUCLEOTIDE SEQUENCE [LARGE SCALE GENOMIC DNA]</scope>
    <source>
        <strain evidence="1 2">AJA228-03</strain>
    </source>
</reference>
<dbReference type="AlphaFoldDB" id="A0ABD3RRR8"/>
<dbReference type="EMBL" id="JALLPB020000188">
    <property type="protein sequence ID" value="KAL3815644.1"/>
    <property type="molecule type" value="Genomic_DNA"/>
</dbReference>
<protein>
    <submittedName>
        <fullName evidence="1">Uncharacterized protein</fullName>
    </submittedName>
</protein>
<proteinExistence type="predicted"/>
<organism evidence="1 2">
    <name type="scientific">Cyclostephanos tholiformis</name>
    <dbReference type="NCBI Taxonomy" id="382380"/>
    <lineage>
        <taxon>Eukaryota</taxon>
        <taxon>Sar</taxon>
        <taxon>Stramenopiles</taxon>
        <taxon>Ochrophyta</taxon>
        <taxon>Bacillariophyta</taxon>
        <taxon>Coscinodiscophyceae</taxon>
        <taxon>Thalassiosirophycidae</taxon>
        <taxon>Stephanodiscales</taxon>
        <taxon>Stephanodiscaceae</taxon>
        <taxon>Cyclostephanos</taxon>
    </lineage>
</organism>
<evidence type="ECO:0000313" key="1">
    <source>
        <dbReference type="EMBL" id="KAL3815644.1"/>
    </source>
</evidence>
<sequence length="88" mass="9952">MADVAVKCTRTQAKAAQMHHAKAVQKKRRTHDAFKRATIIYARQRDKSDSMSAREVANLVERDTGIKLSMRSIQQKVKDGQIGMSPLR</sequence>
<comment type="caution">
    <text evidence="1">The sequence shown here is derived from an EMBL/GenBank/DDBJ whole genome shotgun (WGS) entry which is preliminary data.</text>
</comment>
<dbReference type="Proteomes" id="UP001530377">
    <property type="component" value="Unassembled WGS sequence"/>
</dbReference>
<keyword evidence="2" id="KW-1185">Reference proteome</keyword>
<name>A0ABD3RRR8_9STRA</name>
<evidence type="ECO:0000313" key="2">
    <source>
        <dbReference type="Proteomes" id="UP001530377"/>
    </source>
</evidence>
<accession>A0ABD3RRR8</accession>
<gene>
    <name evidence="1" type="ORF">ACHAXA_006919</name>
</gene>